<dbReference type="Proteomes" id="UP000460718">
    <property type="component" value="Unassembled WGS sequence"/>
</dbReference>
<keyword evidence="1" id="KW-0732">Signal</keyword>
<dbReference type="Proteomes" id="UP000440367">
    <property type="component" value="Unassembled WGS sequence"/>
</dbReference>
<evidence type="ECO:0000256" key="1">
    <source>
        <dbReference type="SAM" id="SignalP"/>
    </source>
</evidence>
<dbReference type="Proteomes" id="UP000441208">
    <property type="component" value="Unassembled WGS sequence"/>
</dbReference>
<reference evidence="9 10" key="1">
    <citation type="submission" date="2018-08" db="EMBL/GenBank/DDBJ databases">
        <title>Genomic investigation of the strawberry pathogen Phytophthora fragariae indicates pathogenicity is determined by transcriptional variation in three key races.</title>
        <authorList>
            <person name="Adams T.M."/>
            <person name="Armitage A.D."/>
            <person name="Sobczyk M.K."/>
            <person name="Bates H.J."/>
            <person name="Dunwell J.M."/>
            <person name="Nellist C.F."/>
            <person name="Harrison R.J."/>
        </authorList>
    </citation>
    <scope>NUCLEOTIDE SEQUENCE [LARGE SCALE GENOMIC DNA]</scope>
    <source>
        <strain evidence="8 11">A4</strain>
        <strain evidence="7 12">BC-1</strain>
        <strain evidence="6 10">NOV-27</strain>
        <strain evidence="5 13">NOV-5</strain>
        <strain evidence="4 14">NOV-71</strain>
        <strain evidence="2 9">NOV-9</strain>
        <strain evidence="3 15">SCRP245</strain>
    </source>
</reference>
<evidence type="ECO:0000313" key="8">
    <source>
        <dbReference type="EMBL" id="KAE9329116.1"/>
    </source>
</evidence>
<feature type="signal peptide" evidence="1">
    <location>
        <begin position="1"/>
        <end position="22"/>
    </location>
</feature>
<evidence type="ECO:0000313" key="10">
    <source>
        <dbReference type="Proteomes" id="UP000433483"/>
    </source>
</evidence>
<evidence type="ECO:0000313" key="11">
    <source>
        <dbReference type="Proteomes" id="UP000437068"/>
    </source>
</evidence>
<keyword evidence="10" id="KW-1185">Reference proteome</keyword>
<dbReference type="Proteomes" id="UP000440732">
    <property type="component" value="Unassembled WGS sequence"/>
</dbReference>
<accession>A0A6A4AK67</accession>
<organism evidence="7 12">
    <name type="scientific">Phytophthora fragariae</name>
    <dbReference type="NCBI Taxonomy" id="53985"/>
    <lineage>
        <taxon>Eukaryota</taxon>
        <taxon>Sar</taxon>
        <taxon>Stramenopiles</taxon>
        <taxon>Oomycota</taxon>
        <taxon>Peronosporomycetes</taxon>
        <taxon>Peronosporales</taxon>
        <taxon>Peronosporaceae</taxon>
        <taxon>Phytophthora</taxon>
    </lineage>
</organism>
<evidence type="ECO:0000313" key="15">
    <source>
        <dbReference type="Proteomes" id="UP000460718"/>
    </source>
</evidence>
<evidence type="ECO:0000313" key="2">
    <source>
        <dbReference type="EMBL" id="KAE8949068.1"/>
    </source>
</evidence>
<dbReference type="OrthoDB" id="10278377at2759"/>
<evidence type="ECO:0000313" key="12">
    <source>
        <dbReference type="Proteomes" id="UP000440367"/>
    </source>
</evidence>
<dbReference type="EMBL" id="QXGF01000031">
    <property type="protein sequence ID" value="KAE8949068.1"/>
    <property type="molecule type" value="Genomic_DNA"/>
</dbReference>
<evidence type="ECO:0000313" key="13">
    <source>
        <dbReference type="Proteomes" id="UP000440732"/>
    </source>
</evidence>
<sequence>MAGVRRACFQGVLCALFATASASSMEDTLDARFLGASRCRRQRGCASNMEDANRARTRVVSNTLI</sequence>
<dbReference type="EMBL" id="QXFW01000341">
    <property type="protein sequence ID" value="KAE9015474.1"/>
    <property type="molecule type" value="Genomic_DNA"/>
</dbReference>
<gene>
    <name evidence="8" type="ORF">PF001_g1079</name>
    <name evidence="7" type="ORF">PF002_g1571</name>
    <name evidence="6" type="ORF">PF005_g1345</name>
    <name evidence="5" type="ORF">PF006_g1081</name>
    <name evidence="4" type="ORF">PF007_g1276</name>
    <name evidence="2" type="ORF">PF009_g1373</name>
    <name evidence="3" type="ORF">PF011_g7608</name>
</gene>
<dbReference type="EMBL" id="QXGA01000025">
    <property type="protein sequence ID" value="KAE9154927.1"/>
    <property type="molecule type" value="Genomic_DNA"/>
</dbReference>
<protein>
    <recommendedName>
        <fullName evidence="16">RxLR effector protein</fullName>
    </recommendedName>
</protein>
<evidence type="ECO:0000313" key="14">
    <source>
        <dbReference type="Proteomes" id="UP000441208"/>
    </source>
</evidence>
<feature type="chain" id="PRO_5036381059" description="RxLR effector protein" evidence="1">
    <location>
        <begin position="23"/>
        <end position="65"/>
    </location>
</feature>
<dbReference type="Proteomes" id="UP000429523">
    <property type="component" value="Unassembled WGS sequence"/>
</dbReference>
<evidence type="ECO:0000313" key="5">
    <source>
        <dbReference type="EMBL" id="KAE9154927.1"/>
    </source>
</evidence>
<dbReference type="EMBL" id="QXGD01000037">
    <property type="protein sequence ID" value="KAE9256890.1"/>
    <property type="molecule type" value="Genomic_DNA"/>
</dbReference>
<evidence type="ECO:0000313" key="6">
    <source>
        <dbReference type="EMBL" id="KAE9235783.1"/>
    </source>
</evidence>
<comment type="caution">
    <text evidence="7">The sequence shown here is derived from an EMBL/GenBank/DDBJ whole genome shotgun (WGS) entry which is preliminary data.</text>
</comment>
<evidence type="ECO:0000313" key="4">
    <source>
        <dbReference type="EMBL" id="KAE9138792.1"/>
    </source>
</evidence>
<evidence type="ECO:0000313" key="9">
    <source>
        <dbReference type="Proteomes" id="UP000429523"/>
    </source>
</evidence>
<evidence type="ECO:0000313" key="7">
    <source>
        <dbReference type="EMBL" id="KAE9256890.1"/>
    </source>
</evidence>
<dbReference type="EMBL" id="QXGE01000024">
    <property type="protein sequence ID" value="KAE9329116.1"/>
    <property type="molecule type" value="Genomic_DNA"/>
</dbReference>
<dbReference type="EMBL" id="QXFZ01000029">
    <property type="protein sequence ID" value="KAE9138792.1"/>
    <property type="molecule type" value="Genomic_DNA"/>
</dbReference>
<dbReference type="AlphaFoldDB" id="A0A6A4AK67"/>
<dbReference type="Proteomes" id="UP000433483">
    <property type="component" value="Unassembled WGS sequence"/>
</dbReference>
<evidence type="ECO:0000313" key="3">
    <source>
        <dbReference type="EMBL" id="KAE9015474.1"/>
    </source>
</evidence>
<name>A0A6A4AK67_9STRA</name>
<proteinExistence type="predicted"/>
<dbReference type="EMBL" id="QXGB01000032">
    <property type="protein sequence ID" value="KAE9235783.1"/>
    <property type="molecule type" value="Genomic_DNA"/>
</dbReference>
<dbReference type="Proteomes" id="UP000437068">
    <property type="component" value="Unassembled WGS sequence"/>
</dbReference>
<evidence type="ECO:0008006" key="16">
    <source>
        <dbReference type="Google" id="ProtNLM"/>
    </source>
</evidence>